<evidence type="ECO:0000256" key="2">
    <source>
        <dbReference type="ARBA" id="ARBA00022516"/>
    </source>
</evidence>
<dbReference type="SUPFAM" id="SSF53756">
    <property type="entry name" value="UDP-Glycosyltransferase/glycogen phosphorylase"/>
    <property type="match status" value="1"/>
</dbReference>
<evidence type="ECO:0000256" key="3">
    <source>
        <dbReference type="ARBA" id="ARBA00022556"/>
    </source>
</evidence>
<comment type="catalytic activity">
    <reaction evidence="7">
        <text>a lipid X + a UDP-2-N,3-O-bis[(3R)-3-hydroxyacyl]-alpha-D-glucosamine = a lipid A disaccharide + UDP + H(+)</text>
        <dbReference type="Rhea" id="RHEA:67828"/>
        <dbReference type="ChEBI" id="CHEBI:15378"/>
        <dbReference type="ChEBI" id="CHEBI:58223"/>
        <dbReference type="ChEBI" id="CHEBI:137748"/>
        <dbReference type="ChEBI" id="CHEBI:176338"/>
        <dbReference type="ChEBI" id="CHEBI:176343"/>
        <dbReference type="EC" id="2.4.1.182"/>
    </reaction>
</comment>
<dbReference type="PANTHER" id="PTHR30372:SF4">
    <property type="entry name" value="LIPID-A-DISACCHARIDE SYNTHASE, MITOCHONDRIAL-RELATED"/>
    <property type="match status" value="1"/>
</dbReference>
<sequence>MTSNAGNNNEIIIVAGEASGDMHGARLVTEMLKLRPGLNFRGVGGSYLRQAGVDIMFPAEELAVVGIAEVLSQLNVIRRALKGIGQHLRRRSPALLILIDFPDFNLILAAKAKKLGIPVFYYISPQVWAWRQGRVKTIARRVTKLAVILPFEQEFFQRHGLRQVEFVGHPLVDQVNRPDRQAISDFRARHHIAPSCRLIGLLPGSRRKEIQAMLPIFLKTAALLKKRHRDIIFLLPLAPSLKQVDIDPLIAGTNLPLKIITEERYLLMAASDLVMAASGTVTLELALLRTPMVVCYRLSALTYFLGHRLIKAAFASLVNLVAGREIVKELLQKEFTAPNLLEAVEDIWPGSAGNKRMRKELAEVAASLGHQGASAKAARLAIATMEEGGGSYPLTQKVREKSEY</sequence>
<keyword evidence="2" id="KW-0444">Lipid biosynthesis</keyword>
<keyword evidence="3" id="KW-0441">Lipid A biosynthesis</keyword>
<dbReference type="EC" id="2.4.1.182" evidence="1"/>
<evidence type="ECO:0000256" key="1">
    <source>
        <dbReference type="ARBA" id="ARBA00012687"/>
    </source>
</evidence>
<evidence type="ECO:0000256" key="5">
    <source>
        <dbReference type="ARBA" id="ARBA00022679"/>
    </source>
</evidence>
<accession>A0A3B0VEN0</accession>
<name>A0A3B0VEN0_9ZZZZ</name>
<dbReference type="PANTHER" id="PTHR30372">
    <property type="entry name" value="LIPID-A-DISACCHARIDE SYNTHASE"/>
    <property type="match status" value="1"/>
</dbReference>
<dbReference type="GO" id="GO:0009245">
    <property type="term" value="P:lipid A biosynthetic process"/>
    <property type="evidence" value="ECO:0007669"/>
    <property type="project" value="UniProtKB-KW"/>
</dbReference>
<dbReference type="GO" id="GO:0005543">
    <property type="term" value="F:phospholipid binding"/>
    <property type="evidence" value="ECO:0007669"/>
    <property type="project" value="TreeGrafter"/>
</dbReference>
<evidence type="ECO:0000313" key="8">
    <source>
        <dbReference type="EMBL" id="VAW39100.1"/>
    </source>
</evidence>
<keyword evidence="4 8" id="KW-0328">Glycosyltransferase</keyword>
<dbReference type="GO" id="GO:0016020">
    <property type="term" value="C:membrane"/>
    <property type="evidence" value="ECO:0007669"/>
    <property type="project" value="GOC"/>
</dbReference>
<dbReference type="GO" id="GO:0008915">
    <property type="term" value="F:lipid-A-disaccharide synthase activity"/>
    <property type="evidence" value="ECO:0007669"/>
    <property type="project" value="UniProtKB-EC"/>
</dbReference>
<dbReference type="NCBIfam" id="TIGR00215">
    <property type="entry name" value="lpxB"/>
    <property type="match status" value="1"/>
</dbReference>
<protein>
    <recommendedName>
        <fullName evidence="1">lipid-A-disaccharide synthase</fullName>
        <ecNumber evidence="1">2.4.1.182</ecNumber>
    </recommendedName>
</protein>
<dbReference type="InterPro" id="IPR003835">
    <property type="entry name" value="Glyco_trans_19"/>
</dbReference>
<keyword evidence="5 8" id="KW-0808">Transferase</keyword>
<dbReference type="AlphaFoldDB" id="A0A3B0VEN0"/>
<evidence type="ECO:0000256" key="6">
    <source>
        <dbReference type="ARBA" id="ARBA00023098"/>
    </source>
</evidence>
<dbReference type="HAMAP" id="MF_00392">
    <property type="entry name" value="LpxB"/>
    <property type="match status" value="1"/>
</dbReference>
<gene>
    <name evidence="8" type="ORF">MNBD_DELTA03-410</name>
</gene>
<reference evidence="8" key="1">
    <citation type="submission" date="2018-06" db="EMBL/GenBank/DDBJ databases">
        <authorList>
            <person name="Zhirakovskaya E."/>
        </authorList>
    </citation>
    <scope>NUCLEOTIDE SEQUENCE</scope>
</reference>
<dbReference type="Pfam" id="PF02684">
    <property type="entry name" value="LpxB"/>
    <property type="match status" value="1"/>
</dbReference>
<organism evidence="8">
    <name type="scientific">hydrothermal vent metagenome</name>
    <dbReference type="NCBI Taxonomy" id="652676"/>
    <lineage>
        <taxon>unclassified sequences</taxon>
        <taxon>metagenomes</taxon>
        <taxon>ecological metagenomes</taxon>
    </lineage>
</organism>
<evidence type="ECO:0000256" key="7">
    <source>
        <dbReference type="ARBA" id="ARBA00048975"/>
    </source>
</evidence>
<keyword evidence="6" id="KW-0443">Lipid metabolism</keyword>
<proteinExistence type="inferred from homology"/>
<dbReference type="EMBL" id="UOEX01000274">
    <property type="protein sequence ID" value="VAW39100.1"/>
    <property type="molecule type" value="Genomic_DNA"/>
</dbReference>
<evidence type="ECO:0000256" key="4">
    <source>
        <dbReference type="ARBA" id="ARBA00022676"/>
    </source>
</evidence>